<keyword evidence="1" id="KW-0472">Membrane</keyword>
<reference evidence="3" key="1">
    <citation type="submission" date="2018-03" db="EMBL/GenBank/DDBJ databases">
        <title>Lachnoclostridium SNUG30370 gen.nov., sp.nov., isolated from human faeces.</title>
        <authorList>
            <person name="Seo B."/>
            <person name="Jeon K."/>
            <person name="Ko G."/>
        </authorList>
    </citation>
    <scope>NUCLEOTIDE SEQUENCE [LARGE SCALE GENOMIC DNA]</scope>
    <source>
        <strain evidence="3">SNUG30370</strain>
    </source>
</reference>
<keyword evidence="3" id="KW-1185">Reference proteome</keyword>
<feature type="transmembrane region" description="Helical" evidence="1">
    <location>
        <begin position="12"/>
        <end position="30"/>
    </location>
</feature>
<name>A0A2T3FZ33_9FIRM</name>
<keyword evidence="1" id="KW-1133">Transmembrane helix</keyword>
<accession>A0A2T3FZ33</accession>
<protein>
    <submittedName>
        <fullName evidence="2">Uncharacterized protein</fullName>
    </submittedName>
</protein>
<evidence type="ECO:0000313" key="3">
    <source>
        <dbReference type="Proteomes" id="UP000241201"/>
    </source>
</evidence>
<evidence type="ECO:0000256" key="1">
    <source>
        <dbReference type="SAM" id="Phobius"/>
    </source>
</evidence>
<gene>
    <name evidence="2" type="ORF">C7U55_06385</name>
</gene>
<organism evidence="2 3">
    <name type="scientific">Faecalibacillus faecis</name>
    <dbReference type="NCBI Taxonomy" id="1982628"/>
    <lineage>
        <taxon>Bacteria</taxon>
        <taxon>Bacillati</taxon>
        <taxon>Bacillota</taxon>
        <taxon>Erysipelotrichia</taxon>
        <taxon>Erysipelotrichales</taxon>
        <taxon>Coprobacillaceae</taxon>
        <taxon>Faecalibacillus</taxon>
    </lineage>
</organism>
<proteinExistence type="predicted"/>
<evidence type="ECO:0000313" key="2">
    <source>
        <dbReference type="EMBL" id="PST40536.1"/>
    </source>
</evidence>
<keyword evidence="1" id="KW-0812">Transmembrane</keyword>
<sequence>MNADAKTLISSILIVLNTYQFIRMCILYFKNKKKDIDRFEKIRNRMSFSDYAERILIVDVVLYLLNKFY</sequence>
<dbReference type="EMBL" id="PYLP01000006">
    <property type="protein sequence ID" value="PST40536.1"/>
    <property type="molecule type" value="Genomic_DNA"/>
</dbReference>
<dbReference type="Proteomes" id="UP000241201">
    <property type="component" value="Unassembled WGS sequence"/>
</dbReference>
<comment type="caution">
    <text evidence="2">The sequence shown here is derived from an EMBL/GenBank/DDBJ whole genome shotgun (WGS) entry which is preliminary data.</text>
</comment>
<dbReference type="AlphaFoldDB" id="A0A2T3FZ33"/>